<evidence type="ECO:0000256" key="1">
    <source>
        <dbReference type="SAM" id="SignalP"/>
    </source>
</evidence>
<keyword evidence="3" id="KW-1185">Reference proteome</keyword>
<sequence>MRILFLLAFGVATLVIAGCTTQDHVYSQGRCLTCINNPVTGEPVNYDPEEEQTEPAKDAARAASAPVIPTTFVLNAPIDVDTAYARLRSAFGFRSDADFNRDLRSDRLMQMDEAYHHETTPGSYYRLSDYDKQVVDGVEHSIILRAEIQRDGDGSAIQMEFMPAGSNLTYDPDAMKEAIQQRVEDVLL</sequence>
<feature type="signal peptide" evidence="1">
    <location>
        <begin position="1"/>
        <end position="17"/>
    </location>
</feature>
<keyword evidence="1" id="KW-0732">Signal</keyword>
<comment type="caution">
    <text evidence="2">The sequence shown here is derived from an EMBL/GenBank/DDBJ whole genome shotgun (WGS) entry which is preliminary data.</text>
</comment>
<dbReference type="PROSITE" id="PS51257">
    <property type="entry name" value="PROKAR_LIPOPROTEIN"/>
    <property type="match status" value="1"/>
</dbReference>
<evidence type="ECO:0000313" key="2">
    <source>
        <dbReference type="EMBL" id="RCV86898.1"/>
    </source>
</evidence>
<dbReference type="AlphaFoldDB" id="A0A368TQL5"/>
<organism evidence="2 3">
    <name type="scientific">Billgrantia montanilacus</name>
    <dbReference type="NCBI Taxonomy" id="2282305"/>
    <lineage>
        <taxon>Bacteria</taxon>
        <taxon>Pseudomonadati</taxon>
        <taxon>Pseudomonadota</taxon>
        <taxon>Gammaproteobacteria</taxon>
        <taxon>Oceanospirillales</taxon>
        <taxon>Halomonadaceae</taxon>
        <taxon>Billgrantia</taxon>
    </lineage>
</organism>
<evidence type="ECO:0000313" key="3">
    <source>
        <dbReference type="Proteomes" id="UP000252405"/>
    </source>
</evidence>
<reference evidence="2 3" key="1">
    <citation type="submission" date="2018-07" db="EMBL/GenBank/DDBJ databases">
        <title>Halomonas montanilacus sp. nov., isolated from Lake Pengyan on Tibetan Plateau.</title>
        <authorList>
            <person name="Lu H."/>
            <person name="Xing P."/>
            <person name="Wu Q."/>
        </authorList>
    </citation>
    <scope>NUCLEOTIDE SEQUENCE [LARGE SCALE GENOMIC DNA]</scope>
    <source>
        <strain evidence="2 3">PYC7W</strain>
    </source>
</reference>
<proteinExistence type="predicted"/>
<name>A0A368TQL5_9GAMM</name>
<feature type="chain" id="PRO_5016785612" description="Lipoprotein" evidence="1">
    <location>
        <begin position="18"/>
        <end position="188"/>
    </location>
</feature>
<protein>
    <recommendedName>
        <fullName evidence="4">Lipoprotein</fullName>
    </recommendedName>
</protein>
<evidence type="ECO:0008006" key="4">
    <source>
        <dbReference type="Google" id="ProtNLM"/>
    </source>
</evidence>
<dbReference type="EMBL" id="QPII01000019">
    <property type="protein sequence ID" value="RCV86898.1"/>
    <property type="molecule type" value="Genomic_DNA"/>
</dbReference>
<dbReference type="Proteomes" id="UP000252405">
    <property type="component" value="Unassembled WGS sequence"/>
</dbReference>
<gene>
    <name evidence="2" type="ORF">DU505_18885</name>
</gene>
<accession>A0A368TQL5</accession>